<dbReference type="SUPFAM" id="SSF50156">
    <property type="entry name" value="PDZ domain-like"/>
    <property type="match status" value="2"/>
</dbReference>
<dbReference type="Proteomes" id="UP001174909">
    <property type="component" value="Unassembled WGS sequence"/>
</dbReference>
<organism evidence="5 6">
    <name type="scientific">Geodia barretti</name>
    <name type="common">Barrett's horny sponge</name>
    <dbReference type="NCBI Taxonomy" id="519541"/>
    <lineage>
        <taxon>Eukaryota</taxon>
        <taxon>Metazoa</taxon>
        <taxon>Porifera</taxon>
        <taxon>Demospongiae</taxon>
        <taxon>Heteroscleromorpha</taxon>
        <taxon>Tetractinellida</taxon>
        <taxon>Astrophorina</taxon>
        <taxon>Geodiidae</taxon>
        <taxon>Geodia</taxon>
    </lineage>
</organism>
<evidence type="ECO:0000256" key="3">
    <source>
        <dbReference type="ARBA" id="ARBA00022801"/>
    </source>
</evidence>
<dbReference type="SUPFAM" id="SSF50494">
    <property type="entry name" value="Trypsin-like serine proteases"/>
    <property type="match status" value="1"/>
</dbReference>
<keyword evidence="2" id="KW-0645">Protease</keyword>
<feature type="domain" description="PDZ" evidence="4">
    <location>
        <begin position="294"/>
        <end position="378"/>
    </location>
</feature>
<dbReference type="InterPro" id="IPR001940">
    <property type="entry name" value="Peptidase_S1C"/>
</dbReference>
<evidence type="ECO:0000256" key="2">
    <source>
        <dbReference type="ARBA" id="ARBA00022670"/>
    </source>
</evidence>
<keyword evidence="6" id="KW-1185">Reference proteome</keyword>
<comment type="caution">
    <text evidence="5">The sequence shown here is derived from an EMBL/GenBank/DDBJ whole genome shotgun (WGS) entry which is preliminary data.</text>
</comment>
<dbReference type="Gene3D" id="2.30.42.10">
    <property type="match status" value="2"/>
</dbReference>
<gene>
    <name evidence="5" type="ORF">GBAR_LOCUS9248</name>
</gene>
<proteinExistence type="inferred from homology"/>
<dbReference type="PRINTS" id="PR00834">
    <property type="entry name" value="PROTEASES2C"/>
</dbReference>
<evidence type="ECO:0000259" key="4">
    <source>
        <dbReference type="SMART" id="SM00228"/>
    </source>
</evidence>
<dbReference type="Pfam" id="PF13180">
    <property type="entry name" value="PDZ_2"/>
    <property type="match status" value="1"/>
</dbReference>
<dbReference type="AlphaFoldDB" id="A0AA35RPH0"/>
<dbReference type="GO" id="GO:0006508">
    <property type="term" value="P:proteolysis"/>
    <property type="evidence" value="ECO:0007669"/>
    <property type="project" value="UniProtKB-KW"/>
</dbReference>
<dbReference type="PANTHER" id="PTHR22939">
    <property type="entry name" value="SERINE PROTEASE FAMILY S1C HTRA-RELATED"/>
    <property type="match status" value="1"/>
</dbReference>
<dbReference type="Pfam" id="PF13365">
    <property type="entry name" value="Trypsin_2"/>
    <property type="match status" value="1"/>
</dbReference>
<dbReference type="InterPro" id="IPR009003">
    <property type="entry name" value="Peptidase_S1_PA"/>
</dbReference>
<dbReference type="SMART" id="SM00228">
    <property type="entry name" value="PDZ"/>
    <property type="match status" value="2"/>
</dbReference>
<accession>A0AA35RPH0</accession>
<feature type="domain" description="PDZ" evidence="4">
    <location>
        <begin position="195"/>
        <end position="265"/>
    </location>
</feature>
<evidence type="ECO:0000313" key="6">
    <source>
        <dbReference type="Proteomes" id="UP001174909"/>
    </source>
</evidence>
<evidence type="ECO:0000256" key="1">
    <source>
        <dbReference type="ARBA" id="ARBA00010541"/>
    </source>
</evidence>
<dbReference type="GO" id="GO:0004252">
    <property type="term" value="F:serine-type endopeptidase activity"/>
    <property type="evidence" value="ECO:0007669"/>
    <property type="project" value="InterPro"/>
</dbReference>
<keyword evidence="3" id="KW-0378">Hydrolase</keyword>
<protein>
    <submittedName>
        <fullName evidence="5">Probable periplasmic serine endoprotease DegP-like</fullName>
    </submittedName>
</protein>
<sequence>MEETQSQDRIGSGFIFRKEGYILTNHHVIYDARDITVKLLDGSRFEAELVGTDQSTDVAVIKIERDEAFPVIPLADSSKVRVGQFAIAIGNPFGLDYTVTTGVVSGKSRSIFRGFSLVRYQDFIQTDAWIDTGSSGGPLLNIRGEVIGINALIRRIGKNENTPAPAMAGAGFAIPINLVKTVGDQLIANGRVIRGFLGVKMQEVRGGIRVRPVGGDTPAYLGGLRRNDIVFEYNGKKVKKTVDLQMLVAESQVGERSVIRVLRQGHERTFNVTIGEMPPELTGQSIEIESVAWEMLGLSVRKLRTGDFERYTYLTDEDRGVIVERVKEQAPGFKAKIPNGALIIAMNDQKITDVRTFEALLQTNQNAEELILNIKSSHGTERITVNLGN</sequence>
<name>A0AA35RPH0_GEOBA</name>
<dbReference type="Gene3D" id="2.40.10.120">
    <property type="match status" value="1"/>
</dbReference>
<evidence type="ECO:0000313" key="5">
    <source>
        <dbReference type="EMBL" id="CAI8014824.1"/>
    </source>
</evidence>
<dbReference type="InterPro" id="IPR001478">
    <property type="entry name" value="PDZ"/>
</dbReference>
<dbReference type="InterPro" id="IPR036034">
    <property type="entry name" value="PDZ_sf"/>
</dbReference>
<comment type="similarity">
    <text evidence="1">Belongs to the peptidase S1C family.</text>
</comment>
<dbReference type="PANTHER" id="PTHR22939:SF129">
    <property type="entry name" value="SERINE PROTEASE HTRA2, MITOCHONDRIAL"/>
    <property type="match status" value="1"/>
</dbReference>
<dbReference type="EMBL" id="CASHTH010001392">
    <property type="protein sequence ID" value="CAI8014824.1"/>
    <property type="molecule type" value="Genomic_DNA"/>
</dbReference>
<reference evidence="5" key="1">
    <citation type="submission" date="2023-03" db="EMBL/GenBank/DDBJ databases">
        <authorList>
            <person name="Steffen K."/>
            <person name="Cardenas P."/>
        </authorList>
    </citation>
    <scope>NUCLEOTIDE SEQUENCE</scope>
</reference>